<reference evidence="1 2" key="1">
    <citation type="submission" date="2015-06" db="EMBL/GenBank/DDBJ databases">
        <title>Comparative genome analysis of nirS-carrying Bradyrhizobium sp. strains.</title>
        <authorList>
            <person name="Ishii S."/>
            <person name="Jang J."/>
            <person name="Nishizawa T."/>
            <person name="Senoo K."/>
        </authorList>
    </citation>
    <scope>NUCLEOTIDE SEQUENCE [LARGE SCALE GENOMIC DNA]</scope>
    <source>
        <strain evidence="1 2">TSA1</strain>
    </source>
</reference>
<proteinExistence type="predicted"/>
<dbReference type="AlphaFoldDB" id="A0A2M6UAQ9"/>
<organism evidence="1 2">
    <name type="scientific">Bradyrhizobium nitroreducens</name>
    <dbReference type="NCBI Taxonomy" id="709803"/>
    <lineage>
        <taxon>Bacteria</taxon>
        <taxon>Pseudomonadati</taxon>
        <taxon>Pseudomonadota</taxon>
        <taxon>Alphaproteobacteria</taxon>
        <taxon>Hyphomicrobiales</taxon>
        <taxon>Nitrobacteraceae</taxon>
        <taxon>Bradyrhizobium</taxon>
    </lineage>
</organism>
<comment type="caution">
    <text evidence="1">The sequence shown here is derived from an EMBL/GenBank/DDBJ whole genome shotgun (WGS) entry which is preliminary data.</text>
</comment>
<accession>A0A2M6UAQ9</accession>
<name>A0A2M6UAQ9_9BRAD</name>
<dbReference type="EMBL" id="LFJC01000003">
    <property type="protein sequence ID" value="PIT01591.1"/>
    <property type="molecule type" value="Genomic_DNA"/>
</dbReference>
<protein>
    <submittedName>
        <fullName evidence="1">Uncharacterized protein</fullName>
    </submittedName>
</protein>
<evidence type="ECO:0000313" key="1">
    <source>
        <dbReference type="EMBL" id="PIT01591.1"/>
    </source>
</evidence>
<keyword evidence="2" id="KW-1185">Reference proteome</keyword>
<dbReference type="Proteomes" id="UP000228930">
    <property type="component" value="Unassembled WGS sequence"/>
</dbReference>
<evidence type="ECO:0000313" key="2">
    <source>
        <dbReference type="Proteomes" id="UP000228930"/>
    </source>
</evidence>
<sequence>MGSASLAPSYVLEAAWWKIDIRKNAVPVHSIDAVPEGWSEGESQQATMETASNAWSLGIPGTKLGQDGVAKR</sequence>
<gene>
    <name evidence="1" type="ORF">TSA1_13040</name>
</gene>